<dbReference type="Gene3D" id="3.30.70.1590">
    <property type="match status" value="1"/>
</dbReference>
<dbReference type="EMBL" id="QGKY02000164">
    <property type="protein sequence ID" value="KAF2592782.1"/>
    <property type="molecule type" value="Genomic_DNA"/>
</dbReference>
<dbReference type="AlphaFoldDB" id="A0A8S9KFF0"/>
<evidence type="ECO:0000313" key="2">
    <source>
        <dbReference type="EMBL" id="KAF2592782.1"/>
    </source>
</evidence>
<sequence length="185" mass="20807">MVGSSVFWVLVKLVVTVLQQCCLECLVNPTVRSSLIELKFGRGVVDWFILDLYGGISLWLPESLYGFLLLESIAAKDPLSVSVAILHQFNILPEMYQVGYTKLFFRTGQMVYGMDFLRSHTNLQRRDLSCHFLWFLSRWSPLVVRDRIWVISGSKSPPVSCSVTASSLGTPFCHVDVVTVDGKGL</sequence>
<name>A0A8S9KFF0_BRACR</name>
<feature type="signal peptide" evidence="1">
    <location>
        <begin position="1"/>
        <end position="19"/>
    </location>
</feature>
<reference evidence="2" key="1">
    <citation type="submission" date="2019-12" db="EMBL/GenBank/DDBJ databases">
        <title>Genome sequencing and annotation of Brassica cretica.</title>
        <authorList>
            <person name="Studholme D.J."/>
            <person name="Sarris P.F."/>
        </authorList>
    </citation>
    <scope>NUCLEOTIDE SEQUENCE</scope>
    <source>
        <strain evidence="2">PFS-102/07</strain>
        <tissue evidence="2">Leaf</tissue>
    </source>
</reference>
<evidence type="ECO:0000256" key="1">
    <source>
        <dbReference type="SAM" id="SignalP"/>
    </source>
</evidence>
<gene>
    <name evidence="2" type="ORF">F2Q70_00042657</name>
</gene>
<proteinExistence type="predicted"/>
<protein>
    <submittedName>
        <fullName evidence="2">Uncharacterized protein</fullName>
    </submittedName>
</protein>
<organism evidence="2">
    <name type="scientific">Brassica cretica</name>
    <name type="common">Mustard</name>
    <dbReference type="NCBI Taxonomy" id="69181"/>
    <lineage>
        <taxon>Eukaryota</taxon>
        <taxon>Viridiplantae</taxon>
        <taxon>Streptophyta</taxon>
        <taxon>Embryophyta</taxon>
        <taxon>Tracheophyta</taxon>
        <taxon>Spermatophyta</taxon>
        <taxon>Magnoliopsida</taxon>
        <taxon>eudicotyledons</taxon>
        <taxon>Gunneridae</taxon>
        <taxon>Pentapetalae</taxon>
        <taxon>rosids</taxon>
        <taxon>malvids</taxon>
        <taxon>Brassicales</taxon>
        <taxon>Brassicaceae</taxon>
        <taxon>Brassiceae</taxon>
        <taxon>Brassica</taxon>
    </lineage>
</organism>
<feature type="chain" id="PRO_5035831851" evidence="1">
    <location>
        <begin position="20"/>
        <end position="185"/>
    </location>
</feature>
<accession>A0A8S9KFF0</accession>
<comment type="caution">
    <text evidence="2">The sequence shown here is derived from an EMBL/GenBank/DDBJ whole genome shotgun (WGS) entry which is preliminary data.</text>
</comment>
<keyword evidence="1" id="KW-0732">Signal</keyword>